<dbReference type="EMBL" id="CM042011">
    <property type="protein sequence ID" value="KAI3764871.1"/>
    <property type="molecule type" value="Genomic_DNA"/>
</dbReference>
<dbReference type="Proteomes" id="UP001055811">
    <property type="component" value="Linkage Group LG03"/>
</dbReference>
<protein>
    <submittedName>
        <fullName evidence="1">Uncharacterized protein</fullName>
    </submittedName>
</protein>
<organism evidence="1 2">
    <name type="scientific">Cichorium intybus</name>
    <name type="common">Chicory</name>
    <dbReference type="NCBI Taxonomy" id="13427"/>
    <lineage>
        <taxon>Eukaryota</taxon>
        <taxon>Viridiplantae</taxon>
        <taxon>Streptophyta</taxon>
        <taxon>Embryophyta</taxon>
        <taxon>Tracheophyta</taxon>
        <taxon>Spermatophyta</taxon>
        <taxon>Magnoliopsida</taxon>
        <taxon>eudicotyledons</taxon>
        <taxon>Gunneridae</taxon>
        <taxon>Pentapetalae</taxon>
        <taxon>asterids</taxon>
        <taxon>campanulids</taxon>
        <taxon>Asterales</taxon>
        <taxon>Asteraceae</taxon>
        <taxon>Cichorioideae</taxon>
        <taxon>Cichorieae</taxon>
        <taxon>Cichoriinae</taxon>
        <taxon>Cichorium</taxon>
    </lineage>
</organism>
<gene>
    <name evidence="1" type="ORF">L2E82_14888</name>
</gene>
<reference evidence="2" key="1">
    <citation type="journal article" date="2022" name="Mol. Ecol. Resour.">
        <title>The genomes of chicory, endive, great burdock and yacon provide insights into Asteraceae palaeo-polyploidization history and plant inulin production.</title>
        <authorList>
            <person name="Fan W."/>
            <person name="Wang S."/>
            <person name="Wang H."/>
            <person name="Wang A."/>
            <person name="Jiang F."/>
            <person name="Liu H."/>
            <person name="Zhao H."/>
            <person name="Xu D."/>
            <person name="Zhang Y."/>
        </authorList>
    </citation>
    <scope>NUCLEOTIDE SEQUENCE [LARGE SCALE GENOMIC DNA]</scope>
    <source>
        <strain evidence="2">cv. Punajuju</strain>
    </source>
</reference>
<sequence>MEQEDTKSTIDNNIEDRDTQSCDESLFVDSSDSFESDHTLFIAKPSSISDLNSINVSSQIQSKERPSSSSSADFYDTQLDSQQSLKEISAFHSFNKSDEFVDFNSDESTKSPGNDCKVSYSMKDNEKSKSKCASSSSHRNSLNEETSGYSAITSVNDDERINDDSITSDSPVSGSNVLFLLAGLVIKMIAFQLNLLVSFVTFPISILYYSYLFVLDPFRITRRAKYYILGNISKIISLCCNSLKSTIFMWIKKHESTWKLFGRFGWGFLRSVYVGFVLTSLLAFAFVVSGITLKCIMEVPIQITEQLHFDYTKDSPTAFVPLTSCPDSSFLECTDLIKPECNDEPRVIPLDHKVFATVSLTLPESYYNQDLGIFQVRIDFLSSKGNQLASTRQPCMLQFKSQPIRLILTFLNLAPIITGYSDESQTLKIKFRGYTERSDPTSCLRVILEQRAEFTRGAGVPEIYEASLKLESQPPFLKRILWYWKGTIYVWVSVMMFVVELLFILVCCTPVIAPWRVVSVNNNSSRNTRVTPK</sequence>
<name>A0ACB9F1M6_CICIN</name>
<accession>A0ACB9F1M6</accession>
<evidence type="ECO:0000313" key="2">
    <source>
        <dbReference type="Proteomes" id="UP001055811"/>
    </source>
</evidence>
<proteinExistence type="predicted"/>
<reference evidence="1 2" key="2">
    <citation type="journal article" date="2022" name="Mol. Ecol. Resour.">
        <title>The genomes of chicory, endive, great burdock and yacon provide insights into Asteraceae paleo-polyploidization history and plant inulin production.</title>
        <authorList>
            <person name="Fan W."/>
            <person name="Wang S."/>
            <person name="Wang H."/>
            <person name="Wang A."/>
            <person name="Jiang F."/>
            <person name="Liu H."/>
            <person name="Zhao H."/>
            <person name="Xu D."/>
            <person name="Zhang Y."/>
        </authorList>
    </citation>
    <scope>NUCLEOTIDE SEQUENCE [LARGE SCALE GENOMIC DNA]</scope>
    <source>
        <strain evidence="2">cv. Punajuju</strain>
        <tissue evidence="1">Leaves</tissue>
    </source>
</reference>
<keyword evidence="2" id="KW-1185">Reference proteome</keyword>
<comment type="caution">
    <text evidence="1">The sequence shown here is derived from an EMBL/GenBank/DDBJ whole genome shotgun (WGS) entry which is preliminary data.</text>
</comment>
<evidence type="ECO:0000313" key="1">
    <source>
        <dbReference type="EMBL" id="KAI3764871.1"/>
    </source>
</evidence>